<feature type="domain" description="PDZ" evidence="3">
    <location>
        <begin position="125"/>
        <end position="180"/>
    </location>
</feature>
<protein>
    <recommendedName>
        <fullName evidence="7">26S proteasome non-ATPase regulatory subunit 9</fullName>
    </recommendedName>
</protein>
<dbReference type="EMBL" id="OU895879">
    <property type="protein sequence ID" value="CAG9807900.1"/>
    <property type="molecule type" value="Genomic_DNA"/>
</dbReference>
<dbReference type="PANTHER" id="PTHR12651:SF1">
    <property type="entry name" value="26S PROTEASOME NON-ATPASE REGULATORY SUBUNIT 9"/>
    <property type="match status" value="1"/>
</dbReference>
<evidence type="ECO:0008006" key="7">
    <source>
        <dbReference type="Google" id="ProtNLM"/>
    </source>
</evidence>
<evidence type="ECO:0000313" key="5">
    <source>
        <dbReference type="EMBL" id="CAG9807900.1"/>
    </source>
</evidence>
<dbReference type="InterPro" id="IPR040815">
    <property type="entry name" value="Nas2_N"/>
</dbReference>
<proteinExistence type="inferred from homology"/>
<sequence>MISAKTQEQVLKLIQEKERIEKEIQNHGVALKNNNIGFNEPLVDSEGFPRNDIDVRSVRLARTQIVCLQNDLKDITKAIEEGLAKYFVEKKDMPSSSSVPSLSNISLESKSEVLKDVELKPFLIVSMVSENSPGSIVGLQMNDRILTFGSINCYNFKDLNQIGELVNNSKNHHIKIKLRRNEIDLELILTPKIWNGQGLLGFKINAIPMTN</sequence>
<dbReference type="Pfam" id="PF18265">
    <property type="entry name" value="Nas2_N"/>
    <property type="match status" value="1"/>
</dbReference>
<evidence type="ECO:0000256" key="1">
    <source>
        <dbReference type="ARBA" id="ARBA00005256"/>
    </source>
</evidence>
<dbReference type="GO" id="GO:0005634">
    <property type="term" value="C:nucleus"/>
    <property type="evidence" value="ECO:0007669"/>
    <property type="project" value="TreeGrafter"/>
</dbReference>
<evidence type="ECO:0000256" key="2">
    <source>
        <dbReference type="ARBA" id="ARBA00023186"/>
    </source>
</evidence>
<comment type="similarity">
    <text evidence="1">Belongs to the proteasome subunit p27 family.</text>
</comment>
<feature type="domain" description="Nas2 N-terminal" evidence="4">
    <location>
        <begin position="12"/>
        <end position="87"/>
    </location>
</feature>
<dbReference type="InterPro" id="IPR041489">
    <property type="entry name" value="PDZ_6"/>
</dbReference>
<dbReference type="SUPFAM" id="SSF50156">
    <property type="entry name" value="PDZ domain-like"/>
    <property type="match status" value="1"/>
</dbReference>
<reference evidence="5" key="2">
    <citation type="submission" date="2022-10" db="EMBL/GenBank/DDBJ databases">
        <authorList>
            <consortium name="ENA_rothamsted_submissions"/>
            <consortium name="culmorum"/>
            <person name="King R."/>
        </authorList>
    </citation>
    <scope>NUCLEOTIDE SEQUENCE</scope>
</reference>
<organism evidence="5 6">
    <name type="scientific">Chironomus riparius</name>
    <dbReference type="NCBI Taxonomy" id="315576"/>
    <lineage>
        <taxon>Eukaryota</taxon>
        <taxon>Metazoa</taxon>
        <taxon>Ecdysozoa</taxon>
        <taxon>Arthropoda</taxon>
        <taxon>Hexapoda</taxon>
        <taxon>Insecta</taxon>
        <taxon>Pterygota</taxon>
        <taxon>Neoptera</taxon>
        <taxon>Endopterygota</taxon>
        <taxon>Diptera</taxon>
        <taxon>Nematocera</taxon>
        <taxon>Chironomoidea</taxon>
        <taxon>Chironomidae</taxon>
        <taxon>Chironominae</taxon>
        <taxon>Chironomus</taxon>
    </lineage>
</organism>
<gene>
    <name evidence="5" type="ORF">CHIRRI_LOCUS10746</name>
</gene>
<name>A0A9N9WSZ1_9DIPT</name>
<dbReference type="GO" id="GO:0070682">
    <property type="term" value="P:proteasome regulatory particle assembly"/>
    <property type="evidence" value="ECO:0007669"/>
    <property type="project" value="InterPro"/>
</dbReference>
<dbReference type="GO" id="GO:0005737">
    <property type="term" value="C:cytoplasm"/>
    <property type="evidence" value="ECO:0007669"/>
    <property type="project" value="TreeGrafter"/>
</dbReference>
<accession>A0A9N9WSZ1</accession>
<keyword evidence="6" id="KW-1185">Reference proteome</keyword>
<dbReference type="InterPro" id="IPR035269">
    <property type="entry name" value="PSMD9"/>
</dbReference>
<dbReference type="OrthoDB" id="72325at2759"/>
<dbReference type="FunFam" id="2.30.42.10:FF:000107">
    <property type="entry name" value="26S proteasome non-ATPase regulatory subunit 9"/>
    <property type="match status" value="1"/>
</dbReference>
<dbReference type="Proteomes" id="UP001153620">
    <property type="component" value="Chromosome 3"/>
</dbReference>
<evidence type="ECO:0000259" key="4">
    <source>
        <dbReference type="Pfam" id="PF18265"/>
    </source>
</evidence>
<dbReference type="PANTHER" id="PTHR12651">
    <property type="entry name" value="26S PROTEASOME NON-ATPASE REGULATORY SUBUNIT 9"/>
    <property type="match status" value="1"/>
</dbReference>
<dbReference type="Gene3D" id="2.30.42.10">
    <property type="match status" value="1"/>
</dbReference>
<dbReference type="AlphaFoldDB" id="A0A9N9WSZ1"/>
<reference evidence="5" key="1">
    <citation type="submission" date="2022-01" db="EMBL/GenBank/DDBJ databases">
        <authorList>
            <person name="King R."/>
        </authorList>
    </citation>
    <scope>NUCLEOTIDE SEQUENCE</scope>
</reference>
<evidence type="ECO:0000313" key="6">
    <source>
        <dbReference type="Proteomes" id="UP001153620"/>
    </source>
</evidence>
<keyword evidence="2" id="KW-0143">Chaperone</keyword>
<dbReference type="InterPro" id="IPR036034">
    <property type="entry name" value="PDZ_sf"/>
</dbReference>
<dbReference type="Pfam" id="PF17820">
    <property type="entry name" value="PDZ_6"/>
    <property type="match status" value="1"/>
</dbReference>
<dbReference type="Gene3D" id="6.10.140.1710">
    <property type="match status" value="1"/>
</dbReference>
<evidence type="ECO:0000259" key="3">
    <source>
        <dbReference type="Pfam" id="PF17820"/>
    </source>
</evidence>